<organism evidence="2 3">
    <name type="scientific">Ajellomyces dermatitidis (strain ER-3 / ATCC MYA-2586)</name>
    <name type="common">Blastomyces dermatitidis</name>
    <dbReference type="NCBI Taxonomy" id="559297"/>
    <lineage>
        <taxon>Eukaryota</taxon>
        <taxon>Fungi</taxon>
        <taxon>Dikarya</taxon>
        <taxon>Ascomycota</taxon>
        <taxon>Pezizomycotina</taxon>
        <taxon>Eurotiomycetes</taxon>
        <taxon>Eurotiomycetidae</taxon>
        <taxon>Onygenales</taxon>
        <taxon>Ajellomycetaceae</taxon>
        <taxon>Blastomyces</taxon>
    </lineage>
</organism>
<reference evidence="3" key="1">
    <citation type="journal article" date="2015" name="PLoS Genet.">
        <title>The dynamic genome and transcriptome of the human fungal pathogen Blastomyces and close relative Emmonsia.</title>
        <authorList>
            <person name="Munoz J.F."/>
            <person name="Gauthier G.M."/>
            <person name="Desjardins C.A."/>
            <person name="Gallo J.E."/>
            <person name="Holder J."/>
            <person name="Sullivan T.D."/>
            <person name="Marty A.J."/>
            <person name="Carmen J.C."/>
            <person name="Chen Z."/>
            <person name="Ding L."/>
            <person name="Gujja S."/>
            <person name="Magrini V."/>
            <person name="Misas E."/>
            <person name="Mitreva M."/>
            <person name="Priest M."/>
            <person name="Saif S."/>
            <person name="Whiston E.A."/>
            <person name="Young S."/>
            <person name="Zeng Q."/>
            <person name="Goldman W.E."/>
            <person name="Mardis E.R."/>
            <person name="Taylor J.W."/>
            <person name="McEwen J.G."/>
            <person name="Clay O.K."/>
            <person name="Klein B.S."/>
            <person name="Cuomo C.A."/>
        </authorList>
    </citation>
    <scope>NUCLEOTIDE SEQUENCE [LARGE SCALE GENOMIC DNA]</scope>
    <source>
        <strain evidence="3">ER-3 / ATCC MYA-2586</strain>
    </source>
</reference>
<dbReference type="Proteomes" id="UP000002039">
    <property type="component" value="Unassembled WGS sequence"/>
</dbReference>
<protein>
    <submittedName>
        <fullName evidence="2">Uncharacterized protein</fullName>
    </submittedName>
</protein>
<evidence type="ECO:0000313" key="2">
    <source>
        <dbReference type="EMBL" id="EEQ87978.1"/>
    </source>
</evidence>
<accession>A0ABP2EZZ5</accession>
<dbReference type="GeneID" id="69025447"/>
<name>A0ABP2EZZ5_AJEDR</name>
<evidence type="ECO:0000313" key="3">
    <source>
        <dbReference type="Proteomes" id="UP000002039"/>
    </source>
</evidence>
<evidence type="ECO:0000256" key="1">
    <source>
        <dbReference type="SAM" id="MobiDB-lite"/>
    </source>
</evidence>
<sequence>MTTPLQPLRVFIYQRQTAVDSCSAQPSDPGLSSNPSSVKDQGSKLSQDPKSGSVSKARPNSERSKSSYTYHPVTSWKCSSEERLFLETAYGLQLTVVNCGDINSTVDISTEVDQRHRVEPQRRECQYHYRLFPDWQTSYLWYDTRSPHNPPDEIHVDEDIIEARYPTLAPFYFAWQDIYEGSFTAQGCDRGSGLDVFPDIAVHIGWEVEGLLIACWLVLQDDVEQVKYELATGMYWIKKDNLGDILRQFLTDMDSLL</sequence>
<dbReference type="RefSeq" id="XP_045275208.1">
    <property type="nucleotide sequence ID" value="XM_045418694.1"/>
</dbReference>
<gene>
    <name evidence="2" type="ORF">BDCG_03098</name>
</gene>
<feature type="region of interest" description="Disordered" evidence="1">
    <location>
        <begin position="21"/>
        <end position="68"/>
    </location>
</feature>
<feature type="compositionally biased region" description="Polar residues" evidence="1">
    <location>
        <begin position="21"/>
        <end position="54"/>
    </location>
</feature>
<dbReference type="EMBL" id="EQ999975">
    <property type="protein sequence ID" value="EEQ87978.1"/>
    <property type="molecule type" value="Genomic_DNA"/>
</dbReference>
<keyword evidence="3" id="KW-1185">Reference proteome</keyword>
<proteinExistence type="predicted"/>